<dbReference type="GO" id="GO:0008168">
    <property type="term" value="F:methyltransferase activity"/>
    <property type="evidence" value="ECO:0007669"/>
    <property type="project" value="UniProtKB-KW"/>
</dbReference>
<keyword evidence="3" id="KW-0732">Signal</keyword>
<dbReference type="Proteomes" id="UP000291116">
    <property type="component" value="Unassembled WGS sequence"/>
</dbReference>
<name>A0A448ZSV3_9STRA</name>
<dbReference type="EMBL" id="CAACVS010000688">
    <property type="protein sequence ID" value="VEU45135.1"/>
    <property type="molecule type" value="Genomic_DNA"/>
</dbReference>
<gene>
    <name evidence="4" type="ORF">PSNMU_V1.4_AUG-EV-PASAV3_0122860</name>
</gene>
<sequence length="422" mass="47626">MPSSFIVLRLSVCSLLLVAFCFSKTTHSFVLLQRGTIPTSISIPTATPQFEQRDKIRQGFKSSATGRPQRLHTYLEARDNASKSPVNNATAFKTIAQPKLIRGEQYKNENSTLPSPEVIAAKLGVRPSKEASKGTWQRAWKLHKRLIPLLHSTDGCKPPDSSLNLACMWWKALSGNDRSSPVYDKELSYDLLPSGWRKILRLRRFYPRLHHANVELRTAYLDGRVGEIAAQQQNGGNPKKIRLVCMGAGYDTRGVKMIERTTVDRVIELDLPEVVNAKERLFWRLLKRRPWLKEFECSMPTLVPSDFNDLLDVEQKLRALLLGDEPDGPDEKAEWHTIFVFEGVMIYLNDGVPSSLLGLTSKILRENNLEGSICFADRLENVPGGDYDAGVNELKKNGWELKDWSPKPGLARHMGYASLSLQ</sequence>
<keyword evidence="2" id="KW-0808">Transferase</keyword>
<dbReference type="GO" id="GO:0032259">
    <property type="term" value="P:methylation"/>
    <property type="evidence" value="ECO:0007669"/>
    <property type="project" value="UniProtKB-KW"/>
</dbReference>
<dbReference type="Gene3D" id="3.40.50.150">
    <property type="entry name" value="Vaccinia Virus protein VP39"/>
    <property type="match status" value="1"/>
</dbReference>
<dbReference type="SUPFAM" id="SSF53335">
    <property type="entry name" value="S-adenosyl-L-methionine-dependent methyltransferases"/>
    <property type="match status" value="1"/>
</dbReference>
<dbReference type="OrthoDB" id="203237at2759"/>
<reference evidence="4 5" key="1">
    <citation type="submission" date="2019-01" db="EMBL/GenBank/DDBJ databases">
        <authorList>
            <person name="Ferrante I. M."/>
        </authorList>
    </citation>
    <scope>NUCLEOTIDE SEQUENCE [LARGE SCALE GENOMIC DNA]</scope>
    <source>
        <strain evidence="4 5">B856</strain>
    </source>
</reference>
<evidence type="ECO:0000256" key="2">
    <source>
        <dbReference type="ARBA" id="ARBA00022679"/>
    </source>
</evidence>
<organism evidence="4 5">
    <name type="scientific">Pseudo-nitzschia multistriata</name>
    <dbReference type="NCBI Taxonomy" id="183589"/>
    <lineage>
        <taxon>Eukaryota</taxon>
        <taxon>Sar</taxon>
        <taxon>Stramenopiles</taxon>
        <taxon>Ochrophyta</taxon>
        <taxon>Bacillariophyta</taxon>
        <taxon>Bacillariophyceae</taxon>
        <taxon>Bacillariophycidae</taxon>
        <taxon>Bacillariales</taxon>
        <taxon>Bacillariaceae</taxon>
        <taxon>Pseudo-nitzschia</taxon>
    </lineage>
</organism>
<dbReference type="AlphaFoldDB" id="A0A448ZSV3"/>
<dbReference type="PANTHER" id="PTHR43619">
    <property type="entry name" value="S-ADENOSYL-L-METHIONINE-DEPENDENT METHYLTRANSFERASE YKTD-RELATED"/>
    <property type="match status" value="1"/>
</dbReference>
<evidence type="ECO:0000313" key="5">
    <source>
        <dbReference type="Proteomes" id="UP000291116"/>
    </source>
</evidence>
<proteinExistence type="predicted"/>
<evidence type="ECO:0000256" key="1">
    <source>
        <dbReference type="ARBA" id="ARBA00022603"/>
    </source>
</evidence>
<keyword evidence="5" id="KW-1185">Reference proteome</keyword>
<keyword evidence="1" id="KW-0489">Methyltransferase</keyword>
<evidence type="ECO:0000313" key="4">
    <source>
        <dbReference type="EMBL" id="VEU45135.1"/>
    </source>
</evidence>
<feature type="chain" id="PRO_5019546001" description="S-adenosyl-L-methionine-dependent methyltransferase" evidence="3">
    <location>
        <begin position="29"/>
        <end position="422"/>
    </location>
</feature>
<dbReference type="Pfam" id="PF04072">
    <property type="entry name" value="LCM"/>
    <property type="match status" value="1"/>
</dbReference>
<accession>A0A448ZSV3</accession>
<protein>
    <recommendedName>
        <fullName evidence="6">S-adenosyl-L-methionine-dependent methyltransferase</fullName>
    </recommendedName>
</protein>
<dbReference type="PANTHER" id="PTHR43619:SF2">
    <property type="entry name" value="S-ADENOSYL-L-METHIONINE-DEPENDENT METHYLTRANSFERASES SUPERFAMILY PROTEIN"/>
    <property type="match status" value="1"/>
</dbReference>
<evidence type="ECO:0000256" key="3">
    <source>
        <dbReference type="SAM" id="SignalP"/>
    </source>
</evidence>
<feature type="signal peptide" evidence="3">
    <location>
        <begin position="1"/>
        <end position="28"/>
    </location>
</feature>
<dbReference type="InterPro" id="IPR029063">
    <property type="entry name" value="SAM-dependent_MTases_sf"/>
</dbReference>
<dbReference type="InterPro" id="IPR007213">
    <property type="entry name" value="Ppm1/Ppm2/Tcmp"/>
</dbReference>
<evidence type="ECO:0008006" key="6">
    <source>
        <dbReference type="Google" id="ProtNLM"/>
    </source>
</evidence>